<evidence type="ECO:0000256" key="1">
    <source>
        <dbReference type="SAM" id="Phobius"/>
    </source>
</evidence>
<dbReference type="OrthoDB" id="1262552at2"/>
<reference evidence="3" key="1">
    <citation type="journal article" date="2019" name="Syst. Appl. Microbiol.">
        <title>Flavobacterium circumlabens sp. nov. and Flavobacterium cupreum sp. nov., two psychrotrophic species isolated from Antarctic environmental samples.</title>
        <authorList>
            <person name="Kralova S."/>
            <person name="Busse H.-J."/>
            <person name="Svec P."/>
            <person name="Maslanova I."/>
            <person name="Stankova E."/>
            <person name="Bartak M."/>
            <person name="Sedlacek I."/>
        </authorList>
    </citation>
    <scope>NUCLEOTIDE SEQUENCE [LARGE SCALE GENOMIC DNA]</scope>
    <source>
        <strain evidence="3">CCM 8825</strain>
    </source>
</reference>
<feature type="transmembrane region" description="Helical" evidence="1">
    <location>
        <begin position="101"/>
        <end position="120"/>
    </location>
</feature>
<accession>A0A434A1V4</accession>
<comment type="caution">
    <text evidence="2">The sequence shown here is derived from an EMBL/GenBank/DDBJ whole genome shotgun (WGS) entry which is preliminary data.</text>
</comment>
<dbReference type="AlphaFoldDB" id="A0A434A1V4"/>
<dbReference type="EMBL" id="QWDM01000018">
    <property type="protein sequence ID" value="RUT68351.1"/>
    <property type="molecule type" value="Genomic_DNA"/>
</dbReference>
<keyword evidence="1" id="KW-1133">Transmembrane helix</keyword>
<sequence length="128" mass="14523">MSVAIRISKITAVISFLIIPGLHENGLPNVALLGIYFFQFFNDIIGTSEEIFWEGFLAVPVFTFLIIFLLSRKFKTLLITFLILLAVLIYITGIINNYQRINMGFIALLSIYILSSMYVLKLYTTSGK</sequence>
<dbReference type="RefSeq" id="WP_127340397.1">
    <property type="nucleotide sequence ID" value="NZ_QWDM01000018.1"/>
</dbReference>
<proteinExistence type="predicted"/>
<keyword evidence="1" id="KW-0812">Transmembrane</keyword>
<dbReference type="Proteomes" id="UP000288102">
    <property type="component" value="Unassembled WGS sequence"/>
</dbReference>
<feature type="transmembrane region" description="Helical" evidence="1">
    <location>
        <begin position="77"/>
        <end position="95"/>
    </location>
</feature>
<keyword evidence="3" id="KW-1185">Reference proteome</keyword>
<protein>
    <submittedName>
        <fullName evidence="2">Uncharacterized protein</fullName>
    </submittedName>
</protein>
<evidence type="ECO:0000313" key="2">
    <source>
        <dbReference type="EMBL" id="RUT68351.1"/>
    </source>
</evidence>
<gene>
    <name evidence="2" type="ORF">D0817_21745</name>
</gene>
<organism evidence="2 3">
    <name type="scientific">Flavobacterium cupreum</name>
    <dbReference type="NCBI Taxonomy" id="2133766"/>
    <lineage>
        <taxon>Bacteria</taxon>
        <taxon>Pseudomonadati</taxon>
        <taxon>Bacteroidota</taxon>
        <taxon>Flavobacteriia</taxon>
        <taxon>Flavobacteriales</taxon>
        <taxon>Flavobacteriaceae</taxon>
        <taxon>Flavobacterium</taxon>
    </lineage>
</organism>
<evidence type="ECO:0000313" key="3">
    <source>
        <dbReference type="Proteomes" id="UP000288102"/>
    </source>
</evidence>
<keyword evidence="1" id="KW-0472">Membrane</keyword>
<feature type="transmembrane region" description="Helical" evidence="1">
    <location>
        <begin position="51"/>
        <end position="70"/>
    </location>
</feature>
<name>A0A434A1V4_9FLAO</name>
<feature type="transmembrane region" description="Helical" evidence="1">
    <location>
        <begin position="12"/>
        <end position="39"/>
    </location>
</feature>